<keyword evidence="4" id="KW-1185">Reference proteome</keyword>
<protein>
    <recommendedName>
        <fullName evidence="5">Big-1 domain-containing protein</fullName>
    </recommendedName>
</protein>
<feature type="region of interest" description="Disordered" evidence="1">
    <location>
        <begin position="742"/>
        <end position="765"/>
    </location>
</feature>
<evidence type="ECO:0000313" key="4">
    <source>
        <dbReference type="Proteomes" id="UP000765845"/>
    </source>
</evidence>
<dbReference type="Gene3D" id="2.60.40.10">
    <property type="entry name" value="Immunoglobulins"/>
    <property type="match status" value="3"/>
</dbReference>
<feature type="region of interest" description="Disordered" evidence="1">
    <location>
        <begin position="25"/>
        <end position="51"/>
    </location>
</feature>
<evidence type="ECO:0000256" key="2">
    <source>
        <dbReference type="SAM" id="SignalP"/>
    </source>
</evidence>
<gene>
    <name evidence="3" type="ORF">HCU74_16225</name>
</gene>
<feature type="compositionally biased region" description="Low complexity" evidence="1">
    <location>
        <begin position="29"/>
        <end position="39"/>
    </location>
</feature>
<dbReference type="PROSITE" id="PS51257">
    <property type="entry name" value="PROKAR_LIPOPROTEIN"/>
    <property type="match status" value="1"/>
</dbReference>
<feature type="chain" id="PRO_5046443076" description="Big-1 domain-containing protein" evidence="2">
    <location>
        <begin position="19"/>
        <end position="1128"/>
    </location>
</feature>
<name>A0ABX1GIC5_9GAMM</name>
<proteinExistence type="predicted"/>
<dbReference type="Proteomes" id="UP000765845">
    <property type="component" value="Unassembled WGS sequence"/>
</dbReference>
<dbReference type="InterPro" id="IPR008964">
    <property type="entry name" value="Invasin/intimin_cell_adhesion"/>
</dbReference>
<reference evidence="3 4" key="1">
    <citation type="submission" date="2020-04" db="EMBL/GenBank/DDBJ databases">
        <authorList>
            <person name="Yoon J."/>
        </authorList>
    </citation>
    <scope>NUCLEOTIDE SEQUENCE [LARGE SCALE GENOMIC DNA]</scope>
    <source>
        <strain evidence="3 4">KMU-166</strain>
    </source>
</reference>
<dbReference type="InterPro" id="IPR013783">
    <property type="entry name" value="Ig-like_fold"/>
</dbReference>
<feature type="region of interest" description="Disordered" evidence="1">
    <location>
        <begin position="835"/>
        <end position="902"/>
    </location>
</feature>
<sequence length="1128" mass="116892">MELKLRASMLALTIAALAGCGGGGGGSGPSLTPNNNPGSGDAGGGDTSTTVRFGLPSGGNFQDGVMQATPATLASGESAQIFVAFVDGDGIPSNVPADVTFTSTCIANGKSTINPATAANSNGSVEVTYTANGCNIEDNIIARTQINGTTFSANVAVATSIEVSNGGGGTGAGESPDTDIRFGILSGGSFNAGKISANFTDLRPGDTVDLAVSFVMPNGQPYTGPANVTFNSTCISAGLSTVAPANVTNTNGLIQSQYTSNTCNGEDNIIATASVDNATLTAGVILTTTAANRFGSFNGGRFSDGIMKTSASNLKTGDTAALTVQLLDSQQNPISGQNVRFSSGCVGTGLSAITSAAATGADGIATANYTASGCDGDDIVVAETRYAGQDLTATVTLSTDALQVRFGSFTNVTFNEGTISSSETSVIESGETTTLTVDFIDQNGDRFVGPADVFFTSACLSNGLAELAPAIATNNGGSASVVYTARGCNGNDTVTATTSAADNTLTATVTLVTDQPPLGALQFVSASPQIIGLKGTESINDEDNEDGREIGPQSTVTFKVTSTSGQPLPNQTVNFELVSGDTNSGNAGPDAFLNHNSAATNAGGLVTTVVTPGTTAMPVRVRATTTHEGATVTALSNSLAITTGIPDQNSIDISASCLNPDAWAYNGITTRVTAHLADRFNNPVPDGTTVIFWTEGGSIEGSCDTGTGGSPHGECSVLLRSQSPRPDNGRITILATAIGEESYDDTNPTNGRFDSPTTPGDLTTGERFYDIGEPFLDIEEDGLYDSVYETYTDTDGDNRYDRIPEPYYDTDRDGKWDNVFETYTDTDGDGHYDRFTETYTDTDGDGSYDNVSETYTDSNSNGAYDPGEPFNDINGDGNYDPSPEPFNDINGDRNFDPAPEPFADTNGDGNFDERPEPFVDLDDDGNFDQVAEPFNDINGDGNFDEKPELFSDFDNDNSRDAPNGVYDGLLCDTNRANQVCNPASDTVFVSDRLVIVFADATALNTDILIDHPRDGLGYIAANSSDVIDLTKGSATVLINVYDDRGQLPPGGTKITASTDLGEIPDIEYDVPNTNSRGPYSATFPIAPGTPPTEPKTGTMAITVETANCSEVETGTVTYTLLIPVIHNP</sequence>
<evidence type="ECO:0000313" key="3">
    <source>
        <dbReference type="EMBL" id="NKI18955.1"/>
    </source>
</evidence>
<accession>A0ABX1GIC5</accession>
<evidence type="ECO:0000256" key="1">
    <source>
        <dbReference type="SAM" id="MobiDB-lite"/>
    </source>
</evidence>
<feature type="signal peptide" evidence="2">
    <location>
        <begin position="1"/>
        <end position="18"/>
    </location>
</feature>
<dbReference type="SUPFAM" id="SSF49373">
    <property type="entry name" value="Invasin/intimin cell-adhesion fragments"/>
    <property type="match status" value="2"/>
</dbReference>
<organism evidence="3 4">
    <name type="scientific">Spongiibacter thalassae</name>
    <dbReference type="NCBI Taxonomy" id="2721624"/>
    <lineage>
        <taxon>Bacteria</taxon>
        <taxon>Pseudomonadati</taxon>
        <taxon>Pseudomonadota</taxon>
        <taxon>Gammaproteobacteria</taxon>
        <taxon>Cellvibrionales</taxon>
        <taxon>Spongiibacteraceae</taxon>
        <taxon>Spongiibacter</taxon>
    </lineage>
</organism>
<dbReference type="RefSeq" id="WP_168451470.1">
    <property type="nucleotide sequence ID" value="NZ_JAAWWK010000006.1"/>
</dbReference>
<evidence type="ECO:0008006" key="5">
    <source>
        <dbReference type="Google" id="ProtNLM"/>
    </source>
</evidence>
<comment type="caution">
    <text evidence="3">The sequence shown here is derived from an EMBL/GenBank/DDBJ whole genome shotgun (WGS) entry which is preliminary data.</text>
</comment>
<feature type="compositionally biased region" description="Polar residues" evidence="1">
    <location>
        <begin position="745"/>
        <end position="761"/>
    </location>
</feature>
<keyword evidence="2" id="KW-0732">Signal</keyword>
<dbReference type="EMBL" id="JAAWWK010000006">
    <property type="protein sequence ID" value="NKI18955.1"/>
    <property type="molecule type" value="Genomic_DNA"/>
</dbReference>
<feature type="compositionally biased region" description="Polar residues" evidence="1">
    <location>
        <begin position="850"/>
        <end position="862"/>
    </location>
</feature>